<keyword evidence="5" id="KW-1185">Reference proteome</keyword>
<comment type="similarity">
    <text evidence="1">Belongs to the short-chain dehydrogenases/reductases (SDR) family.</text>
</comment>
<dbReference type="OrthoDB" id="294295at2759"/>
<dbReference type="VEuPathDB" id="FungiDB:PV09_06978"/>
<evidence type="ECO:0000313" key="5">
    <source>
        <dbReference type="Proteomes" id="UP000053259"/>
    </source>
</evidence>
<dbReference type="Proteomes" id="UP000053259">
    <property type="component" value="Unassembled WGS sequence"/>
</dbReference>
<accession>A0A0D2AQS5</accession>
<dbReference type="SUPFAM" id="SSF51735">
    <property type="entry name" value="NAD(P)-binding Rossmann-fold domains"/>
    <property type="match status" value="1"/>
</dbReference>
<dbReference type="HOGENOM" id="CLU_010194_1_1_1"/>
<dbReference type="AlphaFoldDB" id="A0A0D2AQS5"/>
<dbReference type="RefSeq" id="XP_016211368.1">
    <property type="nucleotide sequence ID" value="XM_016360691.1"/>
</dbReference>
<dbReference type="EMBL" id="KN847554">
    <property type="protein sequence ID" value="KIW01499.1"/>
    <property type="molecule type" value="Genomic_DNA"/>
</dbReference>
<evidence type="ECO:0000256" key="3">
    <source>
        <dbReference type="ARBA" id="ARBA00023002"/>
    </source>
</evidence>
<dbReference type="PANTHER" id="PTHR43618">
    <property type="entry name" value="7-ALPHA-HYDROXYSTEROID DEHYDROGENASE"/>
    <property type="match status" value="1"/>
</dbReference>
<proteinExistence type="inferred from homology"/>
<dbReference type="PRINTS" id="PR00081">
    <property type="entry name" value="GDHRDH"/>
</dbReference>
<keyword evidence="2" id="KW-0521">NADP</keyword>
<dbReference type="InParanoid" id="A0A0D2AQS5"/>
<dbReference type="GeneID" id="27314951"/>
<dbReference type="PANTHER" id="PTHR43618:SF8">
    <property type="entry name" value="7ALPHA-HYDROXYSTEROID DEHYDROGENASE"/>
    <property type="match status" value="1"/>
</dbReference>
<protein>
    <submittedName>
        <fullName evidence="4">Uncharacterized protein</fullName>
    </submittedName>
</protein>
<dbReference type="GO" id="GO:0016491">
    <property type="term" value="F:oxidoreductase activity"/>
    <property type="evidence" value="ECO:0007669"/>
    <property type="project" value="UniProtKB-KW"/>
</dbReference>
<evidence type="ECO:0000313" key="4">
    <source>
        <dbReference type="EMBL" id="KIW01499.1"/>
    </source>
</evidence>
<keyword evidence="3" id="KW-0560">Oxidoreductase</keyword>
<dbReference type="STRING" id="253628.A0A0D2AQS5"/>
<name>A0A0D2AQS5_9PEZI</name>
<dbReference type="PRINTS" id="PR00080">
    <property type="entry name" value="SDRFAMILY"/>
</dbReference>
<organism evidence="4 5">
    <name type="scientific">Verruconis gallopava</name>
    <dbReference type="NCBI Taxonomy" id="253628"/>
    <lineage>
        <taxon>Eukaryota</taxon>
        <taxon>Fungi</taxon>
        <taxon>Dikarya</taxon>
        <taxon>Ascomycota</taxon>
        <taxon>Pezizomycotina</taxon>
        <taxon>Dothideomycetes</taxon>
        <taxon>Pleosporomycetidae</taxon>
        <taxon>Venturiales</taxon>
        <taxon>Sympoventuriaceae</taxon>
        <taxon>Verruconis</taxon>
    </lineage>
</organism>
<evidence type="ECO:0000256" key="1">
    <source>
        <dbReference type="ARBA" id="ARBA00006484"/>
    </source>
</evidence>
<dbReference type="InterPro" id="IPR002347">
    <property type="entry name" value="SDR_fam"/>
</dbReference>
<dbReference type="InterPro" id="IPR036291">
    <property type="entry name" value="NAD(P)-bd_dom_sf"/>
</dbReference>
<dbReference type="InterPro" id="IPR052178">
    <property type="entry name" value="Sec_Metab_Biosynth_SDR"/>
</dbReference>
<dbReference type="Pfam" id="PF13561">
    <property type="entry name" value="adh_short_C2"/>
    <property type="match status" value="1"/>
</dbReference>
<gene>
    <name evidence="4" type="ORF">PV09_06978</name>
</gene>
<dbReference type="FunFam" id="3.40.50.720:FF:000084">
    <property type="entry name" value="Short-chain dehydrogenase reductase"/>
    <property type="match status" value="1"/>
</dbReference>
<dbReference type="Gene3D" id="3.40.50.720">
    <property type="entry name" value="NAD(P)-binding Rossmann-like Domain"/>
    <property type="match status" value="1"/>
</dbReference>
<reference evidence="4 5" key="1">
    <citation type="submission" date="2015-01" db="EMBL/GenBank/DDBJ databases">
        <title>The Genome Sequence of Ochroconis gallopava CBS43764.</title>
        <authorList>
            <consortium name="The Broad Institute Genomics Platform"/>
            <person name="Cuomo C."/>
            <person name="de Hoog S."/>
            <person name="Gorbushina A."/>
            <person name="Stielow B."/>
            <person name="Teixiera M."/>
            <person name="Abouelleil A."/>
            <person name="Chapman S.B."/>
            <person name="Priest M."/>
            <person name="Young S.K."/>
            <person name="Wortman J."/>
            <person name="Nusbaum C."/>
            <person name="Birren B."/>
        </authorList>
    </citation>
    <scope>NUCLEOTIDE SEQUENCE [LARGE SCALE GENOMIC DNA]</scope>
    <source>
        <strain evidence="4 5">CBS 43764</strain>
    </source>
</reference>
<sequence>MTTLDDLKVSSLFDFKNHIVLVTGGATGLGEAAASGFVANGARVIIASRKEKELRSTTDRINSTFGGTSGGRCEYIVADLKDKAGCDALVAEVKKRVDRLTVLLNNAGVTWGAPYDDFPESGWDKVMALNVKAIYYMTVGLQQLLQKGTNATMPSRVINVSSVAGLSTGDVTSGDEGGLSAPGSGPFSYGPSKAATIHLSQFQASKLAPLNIMVNCICPGLFPSRMSNYGIQNFGDTMLSRQPTGRIGKPADFAGLVLFLSSAASAHMTGNVITIDGGSHVSGWKRKVQTESKM</sequence>
<evidence type="ECO:0000256" key="2">
    <source>
        <dbReference type="ARBA" id="ARBA00022857"/>
    </source>
</evidence>